<evidence type="ECO:0000313" key="3">
    <source>
        <dbReference type="EMBL" id="KPV45321.1"/>
    </source>
</evidence>
<sequence length="238" mass="25343">MWSLTGITTLVGFLVTVQLTSRPPSTASGLSSYIDLRTQVSELNQEHQLLEQQIAKANSQVSEYRAAAGHGTDMMQALEQDATTVAKEAGLTPVSGPGITIQIQYDPNLPFDEQTAGLFDQISDQEIGLIVNDLFANGASAISINGQRLVTTSSIRLVSGLSGNGTLQVNTVPVTSPYIITAVGDINRMQAILTLNNTVQELNIMQEQCLITPHPSPKGVTVPGYQGPLPGSFAKEVH</sequence>
<evidence type="ECO:0000256" key="2">
    <source>
        <dbReference type="SAM" id="Coils"/>
    </source>
</evidence>
<dbReference type="PATRIC" id="fig|471514.4.peg.2912"/>
<name>A0A0P9CR34_9BACL</name>
<evidence type="ECO:0008006" key="5">
    <source>
        <dbReference type="Google" id="ProtNLM"/>
    </source>
</evidence>
<proteinExistence type="inferred from homology"/>
<evidence type="ECO:0000313" key="4">
    <source>
        <dbReference type="Proteomes" id="UP000050482"/>
    </source>
</evidence>
<comment type="caution">
    <text evidence="3">The sequence shown here is derived from an EMBL/GenBank/DDBJ whole genome shotgun (WGS) entry which is preliminary data.</text>
</comment>
<dbReference type="STRING" id="471514.AN477_02895"/>
<dbReference type="PANTHER" id="PTHR37313">
    <property type="entry name" value="UPF0749 PROTEIN RV1825"/>
    <property type="match status" value="1"/>
</dbReference>
<comment type="similarity">
    <text evidence="1">Belongs to the UPF0749 family.</text>
</comment>
<dbReference type="Gene3D" id="3.30.70.1880">
    <property type="entry name" value="Protein of unknown function DUF881"/>
    <property type="match status" value="1"/>
</dbReference>
<dbReference type="Pfam" id="PF05949">
    <property type="entry name" value="DUF881"/>
    <property type="match status" value="1"/>
</dbReference>
<organism evidence="3 4">
    <name type="scientific">Alicyclobacillus ferrooxydans</name>
    <dbReference type="NCBI Taxonomy" id="471514"/>
    <lineage>
        <taxon>Bacteria</taxon>
        <taxon>Bacillati</taxon>
        <taxon>Bacillota</taxon>
        <taxon>Bacilli</taxon>
        <taxon>Bacillales</taxon>
        <taxon>Alicyclobacillaceae</taxon>
        <taxon>Alicyclobacillus</taxon>
    </lineage>
</organism>
<dbReference type="AlphaFoldDB" id="A0A0P9CR34"/>
<dbReference type="InterPro" id="IPR010273">
    <property type="entry name" value="DUF881"/>
</dbReference>
<dbReference type="PANTHER" id="PTHR37313:SF2">
    <property type="entry name" value="UPF0749 PROTEIN YLXX"/>
    <property type="match status" value="1"/>
</dbReference>
<keyword evidence="4" id="KW-1185">Reference proteome</keyword>
<reference evidence="3 4" key="1">
    <citation type="submission" date="2015-09" db="EMBL/GenBank/DDBJ databases">
        <title>Draft genome sequence of Alicyclobacillus ferrooxydans DSM 22381.</title>
        <authorList>
            <person name="Hemp J."/>
        </authorList>
    </citation>
    <scope>NUCLEOTIDE SEQUENCE [LARGE SCALE GENOMIC DNA]</scope>
    <source>
        <strain evidence="3 4">TC-34</strain>
    </source>
</reference>
<evidence type="ECO:0000256" key="1">
    <source>
        <dbReference type="ARBA" id="ARBA00009108"/>
    </source>
</evidence>
<dbReference type="Proteomes" id="UP000050482">
    <property type="component" value="Unassembled WGS sequence"/>
</dbReference>
<gene>
    <name evidence="3" type="ORF">AN477_02895</name>
</gene>
<protein>
    <recommendedName>
        <fullName evidence="5">DUF881 domain-containing protein</fullName>
    </recommendedName>
</protein>
<keyword evidence="2" id="KW-0175">Coiled coil</keyword>
<feature type="coiled-coil region" evidence="2">
    <location>
        <begin position="33"/>
        <end position="67"/>
    </location>
</feature>
<dbReference type="OrthoDB" id="2439649at2"/>
<accession>A0A0P9CR34</accession>
<dbReference type="EMBL" id="LJCO01000011">
    <property type="protein sequence ID" value="KPV45321.1"/>
    <property type="molecule type" value="Genomic_DNA"/>
</dbReference>